<dbReference type="AlphaFoldDB" id="A0A1M5QTX6"/>
<dbReference type="Proteomes" id="UP000184079">
    <property type="component" value="Unassembled WGS sequence"/>
</dbReference>
<accession>A0A1M5QTX6</accession>
<organism evidence="4 5">
    <name type="scientific">Virgibacillus chiguensis</name>
    <dbReference type="NCBI Taxonomy" id="411959"/>
    <lineage>
        <taxon>Bacteria</taxon>
        <taxon>Bacillati</taxon>
        <taxon>Bacillota</taxon>
        <taxon>Bacilli</taxon>
        <taxon>Bacillales</taxon>
        <taxon>Bacillaceae</taxon>
        <taxon>Virgibacillus</taxon>
    </lineage>
</organism>
<evidence type="ECO:0000313" key="4">
    <source>
        <dbReference type="EMBL" id="SHH17584.1"/>
    </source>
</evidence>
<dbReference type="GO" id="GO:0005524">
    <property type="term" value="F:ATP binding"/>
    <property type="evidence" value="ECO:0007669"/>
    <property type="project" value="UniProtKB-KW"/>
</dbReference>
<dbReference type="SMART" id="SM00382">
    <property type="entry name" value="AAA"/>
    <property type="match status" value="1"/>
</dbReference>
<gene>
    <name evidence="4" type="ORF">SAMN05421807_104278</name>
</gene>
<keyword evidence="1" id="KW-0547">Nucleotide-binding</keyword>
<dbReference type="Pfam" id="PF00005">
    <property type="entry name" value="ABC_tran"/>
    <property type="match status" value="1"/>
</dbReference>
<dbReference type="Gene3D" id="3.40.50.300">
    <property type="entry name" value="P-loop containing nucleotide triphosphate hydrolases"/>
    <property type="match status" value="1"/>
</dbReference>
<protein>
    <submittedName>
        <fullName evidence="4">Iron complex transport system ATP-binding protein</fullName>
    </submittedName>
</protein>
<proteinExistence type="predicted"/>
<dbReference type="PANTHER" id="PTHR43158">
    <property type="entry name" value="SKFA PEPTIDE EXPORT ATP-BINDING PROTEIN SKFE"/>
    <property type="match status" value="1"/>
</dbReference>
<dbReference type="OrthoDB" id="9789994at2"/>
<dbReference type="GO" id="GO:0016887">
    <property type="term" value="F:ATP hydrolysis activity"/>
    <property type="evidence" value="ECO:0007669"/>
    <property type="project" value="InterPro"/>
</dbReference>
<keyword evidence="2 4" id="KW-0067">ATP-binding</keyword>
<evidence type="ECO:0000256" key="1">
    <source>
        <dbReference type="ARBA" id="ARBA00022741"/>
    </source>
</evidence>
<sequence>MENVIELTDVSWKRKGEHVLEQINWRVVKGEHWAILGLNGSGKTTLLQMITGYIWPTTGSVSVLGKPFGMTDLRLLRKNIGWISSALKEKLKATDLAEAIILSGKHASIGLYEQIEKTDMERVTTLMDHLGIGYLQGRAYGTLSQGEKQKLLIARGLMARPQLLILDEPTNGLDFLAREELLAFIQQLAERQEAPTILFVTHHIEEVLPIFSHVLLLREGTVFQQGKTIELLSSETLTQFYQLPIECDLRDDRLWVRKKMQSFPTSLHEQD</sequence>
<dbReference type="EMBL" id="FQXD01000004">
    <property type="protein sequence ID" value="SHH17584.1"/>
    <property type="molecule type" value="Genomic_DNA"/>
</dbReference>
<dbReference type="InterPro" id="IPR003439">
    <property type="entry name" value="ABC_transporter-like_ATP-bd"/>
</dbReference>
<dbReference type="InterPro" id="IPR003593">
    <property type="entry name" value="AAA+_ATPase"/>
</dbReference>
<dbReference type="PROSITE" id="PS50893">
    <property type="entry name" value="ABC_TRANSPORTER_2"/>
    <property type="match status" value="1"/>
</dbReference>
<dbReference type="PROSITE" id="PS00211">
    <property type="entry name" value="ABC_TRANSPORTER_1"/>
    <property type="match status" value="1"/>
</dbReference>
<dbReference type="PANTHER" id="PTHR43158:SF2">
    <property type="entry name" value="SKFA PEPTIDE EXPORT ATP-BINDING PROTEIN SKFE"/>
    <property type="match status" value="1"/>
</dbReference>
<dbReference type="SUPFAM" id="SSF52540">
    <property type="entry name" value="P-loop containing nucleoside triphosphate hydrolases"/>
    <property type="match status" value="1"/>
</dbReference>
<feature type="domain" description="ABC transporter" evidence="3">
    <location>
        <begin position="5"/>
        <end position="244"/>
    </location>
</feature>
<dbReference type="RefSeq" id="WP_073006696.1">
    <property type="nucleotide sequence ID" value="NZ_FQXD01000004.1"/>
</dbReference>
<dbReference type="InterPro" id="IPR027417">
    <property type="entry name" value="P-loop_NTPase"/>
</dbReference>
<reference evidence="5" key="1">
    <citation type="submission" date="2016-11" db="EMBL/GenBank/DDBJ databases">
        <authorList>
            <person name="Varghese N."/>
            <person name="Submissions S."/>
        </authorList>
    </citation>
    <scope>NUCLEOTIDE SEQUENCE [LARGE SCALE GENOMIC DNA]</scope>
    <source>
        <strain evidence="5">CGMCC 1.6496</strain>
    </source>
</reference>
<evidence type="ECO:0000259" key="3">
    <source>
        <dbReference type="PROSITE" id="PS50893"/>
    </source>
</evidence>
<dbReference type="InterPro" id="IPR017871">
    <property type="entry name" value="ABC_transporter-like_CS"/>
</dbReference>
<evidence type="ECO:0000313" key="5">
    <source>
        <dbReference type="Proteomes" id="UP000184079"/>
    </source>
</evidence>
<name>A0A1M5QTX6_9BACI</name>
<evidence type="ECO:0000256" key="2">
    <source>
        <dbReference type="ARBA" id="ARBA00022840"/>
    </source>
</evidence>
<keyword evidence="5" id="KW-1185">Reference proteome</keyword>